<dbReference type="AlphaFoldDB" id="A0A8J5NJU1"/>
<feature type="region of interest" description="Disordered" evidence="1">
    <location>
        <begin position="423"/>
        <end position="445"/>
    </location>
</feature>
<comment type="caution">
    <text evidence="3">The sequence shown here is derived from an EMBL/GenBank/DDBJ whole genome shotgun (WGS) entry which is preliminary data.</text>
</comment>
<evidence type="ECO:0000313" key="4">
    <source>
        <dbReference type="Proteomes" id="UP000693942"/>
    </source>
</evidence>
<reference evidence="3" key="1">
    <citation type="submission" date="2021-04" db="EMBL/GenBank/DDBJ databases">
        <title>First draft genome resource for Brassicaceae pathogens Fusarium oxysporum f. sp. raphani and Fusarium oxysporum f. sp. rapae.</title>
        <authorList>
            <person name="Asai S."/>
        </authorList>
    </citation>
    <scope>NUCLEOTIDE SEQUENCE</scope>
    <source>
        <strain evidence="3">Tf1262</strain>
    </source>
</reference>
<dbReference type="Proteomes" id="UP000693942">
    <property type="component" value="Unassembled WGS sequence"/>
</dbReference>
<dbReference type="Pfam" id="PF20209">
    <property type="entry name" value="DUF6570"/>
    <property type="match status" value="1"/>
</dbReference>
<feature type="domain" description="DUF6570" evidence="2">
    <location>
        <begin position="247"/>
        <end position="362"/>
    </location>
</feature>
<feature type="compositionally biased region" description="Basic and acidic residues" evidence="1">
    <location>
        <begin position="91"/>
        <end position="100"/>
    </location>
</feature>
<feature type="compositionally biased region" description="Low complexity" evidence="1">
    <location>
        <begin position="64"/>
        <end position="79"/>
    </location>
</feature>
<evidence type="ECO:0000259" key="2">
    <source>
        <dbReference type="Pfam" id="PF20209"/>
    </source>
</evidence>
<dbReference type="EMBL" id="JAELUR010000035">
    <property type="protein sequence ID" value="KAG7404533.1"/>
    <property type="molecule type" value="Genomic_DNA"/>
</dbReference>
<name>A0A8J5NJU1_FUSOX</name>
<gene>
    <name evidence="3" type="ORF">Forpi1262_v018585</name>
</gene>
<protein>
    <recommendedName>
        <fullName evidence="2">DUF6570 domain-containing protein</fullName>
    </recommendedName>
</protein>
<evidence type="ECO:0000256" key="1">
    <source>
        <dbReference type="SAM" id="MobiDB-lite"/>
    </source>
</evidence>
<proteinExistence type="predicted"/>
<feature type="region of interest" description="Disordered" evidence="1">
    <location>
        <begin position="41"/>
        <end position="131"/>
    </location>
</feature>
<sequence length="580" mass="64839">METESLSDLFRRLDARNRENVALAGLGIRTSADIFEAIQNQGVERENGQESGDVSSQRRHRPHQTSGTVSSGQSQIVGGAKDTVGNGSQEQSRHGNELKRSGPRGNDGQLPRKRTRTVGRQERSQSEEADDLADVLRVLEEEFAEKERLSDDQTWCMPVSHERKVKTVEEFYKAFHDVRTLPVLTCMFCYRKHSRAELQYVDWDWWVANAIEKRDGSPFKCVQCFPVGQKILGCADCVRHLGRGSHAVEEKLIALNSCYGFITKHSVSDGHRQGATYPRHVKGHITVFPNNVQELATNVLPHPLLKVMDDVHISWQGQEKPAPSDLSTLLSVRRNAVEKALLWLKRYNPLYADIEIDEAELDSWDAPSHGVPSQVFDRLERNEPSAREKMQTAHIVPPTERDIDDHEPVDIQEIMASLAEGLSTSGEPEVDGFTSGEDGDDWVGNNRDRVDETESSGMFNLDGRPDIPDAEKLRYLVKSMGEVGPGSIHTEVPGKGQPSQNISQLVPLGKGGPRQAEEHSKDATGQVHLIFELEAAAQHLVSSRNMSLEAWVKMVIQRHGGRFATHPVFSFLVFKYRGAV</sequence>
<accession>A0A8J5NJU1</accession>
<dbReference type="InterPro" id="IPR046700">
    <property type="entry name" value="DUF6570"/>
</dbReference>
<organism evidence="3 4">
    <name type="scientific">Fusarium oxysporum f. sp. raphani</name>
    <dbReference type="NCBI Taxonomy" id="96318"/>
    <lineage>
        <taxon>Eukaryota</taxon>
        <taxon>Fungi</taxon>
        <taxon>Dikarya</taxon>
        <taxon>Ascomycota</taxon>
        <taxon>Pezizomycotina</taxon>
        <taxon>Sordariomycetes</taxon>
        <taxon>Hypocreomycetidae</taxon>
        <taxon>Hypocreales</taxon>
        <taxon>Nectriaceae</taxon>
        <taxon>Fusarium</taxon>
        <taxon>Fusarium oxysporum species complex</taxon>
    </lineage>
</organism>
<evidence type="ECO:0000313" key="3">
    <source>
        <dbReference type="EMBL" id="KAG7404533.1"/>
    </source>
</evidence>